<name>U2QDB8_9ACTN</name>
<proteinExistence type="predicted"/>
<gene>
    <name evidence="2" type="ORF">HMPREF0682_2661</name>
</gene>
<feature type="region of interest" description="Disordered" evidence="1">
    <location>
        <begin position="1"/>
        <end position="53"/>
    </location>
</feature>
<sequence>MARLDGPGLSGRDASGCQPLPGSGNCRQCRAGAAPHRQSRGSHRFADDSVPTG</sequence>
<comment type="caution">
    <text evidence="2">The sequence shown here is derived from an EMBL/GenBank/DDBJ whole genome shotgun (WGS) entry which is preliminary data.</text>
</comment>
<dbReference type="EMBL" id="ACVN02000221">
    <property type="protein sequence ID" value="ERK54164.1"/>
    <property type="molecule type" value="Genomic_DNA"/>
</dbReference>
<protein>
    <submittedName>
        <fullName evidence="2">Uncharacterized protein</fullName>
    </submittedName>
</protein>
<dbReference type="AlphaFoldDB" id="U2QDB8"/>
<evidence type="ECO:0000313" key="2">
    <source>
        <dbReference type="EMBL" id="ERK54164.1"/>
    </source>
</evidence>
<organism evidence="2 3">
    <name type="scientific">Propionibacterium acidifaciens F0233</name>
    <dbReference type="NCBI Taxonomy" id="553198"/>
    <lineage>
        <taxon>Bacteria</taxon>
        <taxon>Bacillati</taxon>
        <taxon>Actinomycetota</taxon>
        <taxon>Actinomycetes</taxon>
        <taxon>Propionibacteriales</taxon>
        <taxon>Propionibacteriaceae</taxon>
        <taxon>Propionibacterium</taxon>
    </lineage>
</organism>
<accession>U2QDB8</accession>
<evidence type="ECO:0000313" key="3">
    <source>
        <dbReference type="Proteomes" id="UP000017052"/>
    </source>
</evidence>
<reference evidence="2" key="1">
    <citation type="submission" date="2013-08" db="EMBL/GenBank/DDBJ databases">
        <authorList>
            <person name="Durkin A.S."/>
            <person name="Haft D.R."/>
            <person name="McCorrison J."/>
            <person name="Torralba M."/>
            <person name="Gillis M."/>
            <person name="Haft D.H."/>
            <person name="Methe B."/>
            <person name="Sutton G."/>
            <person name="Nelson K.E."/>
        </authorList>
    </citation>
    <scope>NUCLEOTIDE SEQUENCE [LARGE SCALE GENOMIC DNA]</scope>
    <source>
        <strain evidence="2">F0233</strain>
    </source>
</reference>
<keyword evidence="3" id="KW-1185">Reference proteome</keyword>
<dbReference type="Proteomes" id="UP000017052">
    <property type="component" value="Unassembled WGS sequence"/>
</dbReference>
<evidence type="ECO:0000256" key="1">
    <source>
        <dbReference type="SAM" id="MobiDB-lite"/>
    </source>
</evidence>